<organism evidence="2 3">
    <name type="scientific">Fusarium venenatum</name>
    <dbReference type="NCBI Taxonomy" id="56646"/>
    <lineage>
        <taxon>Eukaryota</taxon>
        <taxon>Fungi</taxon>
        <taxon>Dikarya</taxon>
        <taxon>Ascomycota</taxon>
        <taxon>Pezizomycotina</taxon>
        <taxon>Sordariomycetes</taxon>
        <taxon>Hypocreomycetidae</taxon>
        <taxon>Hypocreales</taxon>
        <taxon>Nectriaceae</taxon>
        <taxon>Fusarium</taxon>
    </lineage>
</organism>
<feature type="region of interest" description="Disordered" evidence="1">
    <location>
        <begin position="1"/>
        <end position="34"/>
    </location>
</feature>
<name>A0A2L2SYX6_9HYPO</name>
<evidence type="ECO:0000256" key="1">
    <source>
        <dbReference type="SAM" id="MobiDB-lite"/>
    </source>
</evidence>
<feature type="region of interest" description="Disordered" evidence="1">
    <location>
        <begin position="156"/>
        <end position="188"/>
    </location>
</feature>
<dbReference type="KEGG" id="fvn:FVRRES_04549"/>
<dbReference type="EMBL" id="LN649230">
    <property type="protein sequence ID" value="CEI60113.1"/>
    <property type="molecule type" value="Genomic_DNA"/>
</dbReference>
<dbReference type="OrthoDB" id="5418036at2759"/>
<proteinExistence type="predicted"/>
<accession>A0A2L2SYX6</accession>
<protein>
    <submittedName>
        <fullName evidence="2">Uncharacterized protein</fullName>
    </submittedName>
</protein>
<evidence type="ECO:0000313" key="2">
    <source>
        <dbReference type="EMBL" id="CEI60113.1"/>
    </source>
</evidence>
<evidence type="ECO:0000313" key="3">
    <source>
        <dbReference type="Proteomes" id="UP000245910"/>
    </source>
</evidence>
<dbReference type="AlphaFoldDB" id="A0A2L2SYX6"/>
<dbReference type="RefSeq" id="XP_025583833.1">
    <property type="nucleotide sequence ID" value="XM_025732870.2"/>
</dbReference>
<feature type="compositionally biased region" description="Polar residues" evidence="1">
    <location>
        <begin position="1"/>
        <end position="15"/>
    </location>
</feature>
<keyword evidence="3" id="KW-1185">Reference proteome</keyword>
<dbReference type="Proteomes" id="UP000245910">
    <property type="component" value="Chromosome II"/>
</dbReference>
<reference evidence="3" key="1">
    <citation type="submission" date="2014-10" db="EMBL/GenBank/DDBJ databases">
        <authorList>
            <person name="King R."/>
        </authorList>
    </citation>
    <scope>NUCLEOTIDE SEQUENCE [LARGE SCALE GENOMIC DNA]</scope>
    <source>
        <strain evidence="3">A3/5</strain>
    </source>
</reference>
<dbReference type="GeneID" id="37256188"/>
<sequence length="188" mass="21125">MSDPTSRPPTLSISMSIDPPKFTRRSESPPSISITVTSHASSPITIFTWHTIFNLALAQRRKNFICTDLTTGSPIQMDVTKGPKRPGFSYELGGPDDEYYVTLEPETPVTISHRFLREYAIEGDKAFTPGHKYRLEVREDEVVKWWRYGKKEDVMAPPGQREARDGCEDASGPPIRLGPVEPVGFEVE</sequence>